<evidence type="ECO:0000313" key="3">
    <source>
        <dbReference type="Proteomes" id="UP001176941"/>
    </source>
</evidence>
<dbReference type="EMBL" id="OX459937">
    <property type="protein sequence ID" value="CAI9152630.1"/>
    <property type="molecule type" value="Genomic_DNA"/>
</dbReference>
<dbReference type="Proteomes" id="UP001176941">
    <property type="component" value="Chromosome 1"/>
</dbReference>
<sequence>MLWGGGLAALGLAWGPGAAGQAGSLQNSPHLSFPAFWSASYSCTNGPFSVSYEKRLRRLTVALTRPEGFLLKLLFSRSGQGPRLELFPDGVSGCLQSISPHGRLETGKKALLWELTLIPKPHS</sequence>
<name>A0ABN8XVD5_RANTA</name>
<gene>
    <name evidence="2" type="ORF">MRATA1EN1_LOCUS1592</name>
</gene>
<feature type="signal peptide" evidence="1">
    <location>
        <begin position="1"/>
        <end position="19"/>
    </location>
</feature>
<reference evidence="2" key="1">
    <citation type="submission" date="2023-04" db="EMBL/GenBank/DDBJ databases">
        <authorList>
            <consortium name="ELIXIR-Norway"/>
        </authorList>
    </citation>
    <scope>NUCLEOTIDE SEQUENCE [LARGE SCALE GENOMIC DNA]</scope>
</reference>
<proteinExistence type="predicted"/>
<feature type="chain" id="PRO_5046773566" evidence="1">
    <location>
        <begin position="20"/>
        <end position="123"/>
    </location>
</feature>
<evidence type="ECO:0000256" key="1">
    <source>
        <dbReference type="SAM" id="SignalP"/>
    </source>
</evidence>
<keyword evidence="3" id="KW-1185">Reference proteome</keyword>
<protein>
    <submittedName>
        <fullName evidence="2">Uncharacterized protein</fullName>
    </submittedName>
</protein>
<evidence type="ECO:0000313" key="2">
    <source>
        <dbReference type="EMBL" id="CAI9152630.1"/>
    </source>
</evidence>
<keyword evidence="1" id="KW-0732">Signal</keyword>
<organism evidence="2 3">
    <name type="scientific">Rangifer tarandus platyrhynchus</name>
    <name type="common">Svalbard reindeer</name>
    <dbReference type="NCBI Taxonomy" id="3082113"/>
    <lineage>
        <taxon>Eukaryota</taxon>
        <taxon>Metazoa</taxon>
        <taxon>Chordata</taxon>
        <taxon>Craniata</taxon>
        <taxon>Vertebrata</taxon>
        <taxon>Euteleostomi</taxon>
        <taxon>Mammalia</taxon>
        <taxon>Eutheria</taxon>
        <taxon>Laurasiatheria</taxon>
        <taxon>Artiodactyla</taxon>
        <taxon>Ruminantia</taxon>
        <taxon>Pecora</taxon>
        <taxon>Cervidae</taxon>
        <taxon>Odocoileinae</taxon>
        <taxon>Rangifer</taxon>
    </lineage>
</organism>
<accession>A0ABN8XVD5</accession>